<keyword evidence="3" id="KW-1185">Reference proteome</keyword>
<proteinExistence type="predicted"/>
<sequence>MVYHTRSNDTLPSIPNENHKGKKKATNEKVMSKTIEKKHPSDELVSSLKKRIRELEEEVSDMRGWAKLLLSVNPTLETNIDKPLVTGQATFHDNPPPTHLSFHPPPTYPTSQNQPSSSQMPPKNTHFPNYP</sequence>
<feature type="compositionally biased region" description="Pro residues" evidence="1">
    <location>
        <begin position="94"/>
        <end position="108"/>
    </location>
</feature>
<feature type="region of interest" description="Disordered" evidence="1">
    <location>
        <begin position="1"/>
        <end position="46"/>
    </location>
</feature>
<gene>
    <name evidence="2" type="ORF">KY290_007981</name>
</gene>
<name>A0ABQ7W7J8_SOLTU</name>
<evidence type="ECO:0000313" key="3">
    <source>
        <dbReference type="Proteomes" id="UP000826656"/>
    </source>
</evidence>
<dbReference type="EMBL" id="JAIVGD010000003">
    <property type="protein sequence ID" value="KAH0776570.1"/>
    <property type="molecule type" value="Genomic_DNA"/>
</dbReference>
<organism evidence="2 3">
    <name type="scientific">Solanum tuberosum</name>
    <name type="common">Potato</name>
    <dbReference type="NCBI Taxonomy" id="4113"/>
    <lineage>
        <taxon>Eukaryota</taxon>
        <taxon>Viridiplantae</taxon>
        <taxon>Streptophyta</taxon>
        <taxon>Embryophyta</taxon>
        <taxon>Tracheophyta</taxon>
        <taxon>Spermatophyta</taxon>
        <taxon>Magnoliopsida</taxon>
        <taxon>eudicotyledons</taxon>
        <taxon>Gunneridae</taxon>
        <taxon>Pentapetalae</taxon>
        <taxon>asterids</taxon>
        <taxon>lamiids</taxon>
        <taxon>Solanales</taxon>
        <taxon>Solanaceae</taxon>
        <taxon>Solanoideae</taxon>
        <taxon>Solaneae</taxon>
        <taxon>Solanum</taxon>
    </lineage>
</organism>
<feature type="compositionally biased region" description="Basic and acidic residues" evidence="1">
    <location>
        <begin position="25"/>
        <end position="42"/>
    </location>
</feature>
<evidence type="ECO:0000313" key="2">
    <source>
        <dbReference type="EMBL" id="KAH0776570.1"/>
    </source>
</evidence>
<accession>A0ABQ7W7J8</accession>
<protein>
    <submittedName>
        <fullName evidence="2">Uncharacterized protein</fullName>
    </submittedName>
</protein>
<reference evidence="2 3" key="1">
    <citation type="journal article" date="2021" name="bioRxiv">
        <title>Chromosome-scale and haplotype-resolved genome assembly of a tetraploid potato cultivar.</title>
        <authorList>
            <person name="Sun H."/>
            <person name="Jiao W.-B."/>
            <person name="Krause K."/>
            <person name="Campoy J.A."/>
            <person name="Goel M."/>
            <person name="Folz-Donahue K."/>
            <person name="Kukat C."/>
            <person name="Huettel B."/>
            <person name="Schneeberger K."/>
        </authorList>
    </citation>
    <scope>NUCLEOTIDE SEQUENCE [LARGE SCALE GENOMIC DNA]</scope>
    <source>
        <strain evidence="2">SolTubOtavaFocal</strain>
        <tissue evidence="2">Leaves</tissue>
    </source>
</reference>
<feature type="region of interest" description="Disordered" evidence="1">
    <location>
        <begin position="86"/>
        <end position="131"/>
    </location>
</feature>
<evidence type="ECO:0000256" key="1">
    <source>
        <dbReference type="SAM" id="MobiDB-lite"/>
    </source>
</evidence>
<dbReference type="Proteomes" id="UP000826656">
    <property type="component" value="Unassembled WGS sequence"/>
</dbReference>
<feature type="compositionally biased region" description="Low complexity" evidence="1">
    <location>
        <begin position="109"/>
        <end position="122"/>
    </location>
</feature>
<comment type="caution">
    <text evidence="2">The sequence shown here is derived from an EMBL/GenBank/DDBJ whole genome shotgun (WGS) entry which is preliminary data.</text>
</comment>